<keyword evidence="5" id="KW-0560">Oxidoreductase</keyword>
<dbReference type="RefSeq" id="WP_242032643.1">
    <property type="nucleotide sequence ID" value="NZ_SWGK01000258.1"/>
</dbReference>
<evidence type="ECO:0000256" key="3">
    <source>
        <dbReference type="ARBA" id="ARBA00022723"/>
    </source>
</evidence>
<keyword evidence="6" id="KW-0520">NAD</keyword>
<dbReference type="GO" id="GO:0005829">
    <property type="term" value="C:cytosol"/>
    <property type="evidence" value="ECO:0007669"/>
    <property type="project" value="TreeGrafter"/>
</dbReference>
<proteinExistence type="predicted"/>
<dbReference type="EMBL" id="QORE01002660">
    <property type="protein sequence ID" value="RCI69848.1"/>
    <property type="molecule type" value="Genomic_DNA"/>
</dbReference>
<evidence type="ECO:0000256" key="1">
    <source>
        <dbReference type="ARBA" id="ARBA00022430"/>
    </source>
</evidence>
<feature type="non-terminal residue" evidence="9">
    <location>
        <position position="57"/>
    </location>
</feature>
<dbReference type="SUPFAM" id="SSF53659">
    <property type="entry name" value="Isocitrate/Isopropylmalate dehydrogenase-like"/>
    <property type="match status" value="1"/>
</dbReference>
<evidence type="ECO:0000256" key="6">
    <source>
        <dbReference type="ARBA" id="ARBA00023027"/>
    </source>
</evidence>
<keyword evidence="3" id="KW-0479">Metal-binding</keyword>
<dbReference type="AlphaFoldDB" id="A0A367LXQ1"/>
<evidence type="ECO:0000256" key="2">
    <source>
        <dbReference type="ARBA" id="ARBA00022605"/>
    </source>
</evidence>
<keyword evidence="2" id="KW-0028">Amino-acid biosynthesis</keyword>
<evidence type="ECO:0000256" key="7">
    <source>
        <dbReference type="ARBA" id="ARBA00023304"/>
    </source>
</evidence>
<dbReference type="Proteomes" id="UP000253594">
    <property type="component" value="Unassembled WGS sequence"/>
</dbReference>
<dbReference type="InterPro" id="IPR024084">
    <property type="entry name" value="IsoPropMal-DH-like_dom"/>
</dbReference>
<evidence type="ECO:0000313" key="10">
    <source>
        <dbReference type="Proteomes" id="UP000253594"/>
    </source>
</evidence>
<keyword evidence="1" id="KW-0432">Leucine biosynthesis</keyword>
<dbReference type="Pfam" id="PF00180">
    <property type="entry name" value="Iso_dh"/>
    <property type="match status" value="1"/>
</dbReference>
<evidence type="ECO:0000259" key="8">
    <source>
        <dbReference type="Pfam" id="PF00180"/>
    </source>
</evidence>
<keyword evidence="7" id="KW-0100">Branched-chain amino acid biosynthesis</keyword>
<evidence type="ECO:0000313" key="9">
    <source>
        <dbReference type="EMBL" id="RCI69848.1"/>
    </source>
</evidence>
<gene>
    <name evidence="9" type="ORF">DT376_37760</name>
</gene>
<dbReference type="GO" id="GO:0009098">
    <property type="term" value="P:L-leucine biosynthetic process"/>
    <property type="evidence" value="ECO:0007669"/>
    <property type="project" value="UniProtKB-KW"/>
</dbReference>
<feature type="domain" description="Isopropylmalate dehydrogenase-like" evidence="8">
    <location>
        <begin position="4"/>
        <end position="56"/>
    </location>
</feature>
<dbReference type="GO" id="GO:0046872">
    <property type="term" value="F:metal ion binding"/>
    <property type="evidence" value="ECO:0007669"/>
    <property type="project" value="UniProtKB-KW"/>
</dbReference>
<protein>
    <submittedName>
        <fullName evidence="9">3-isopropylmalate dehydrogenase</fullName>
    </submittedName>
</protein>
<dbReference type="PANTHER" id="PTHR42979">
    <property type="entry name" value="3-ISOPROPYLMALATE DEHYDROGENASE"/>
    <property type="match status" value="1"/>
</dbReference>
<keyword evidence="4" id="KW-0460">Magnesium</keyword>
<evidence type="ECO:0000256" key="4">
    <source>
        <dbReference type="ARBA" id="ARBA00022842"/>
    </source>
</evidence>
<dbReference type="InterPro" id="IPR004429">
    <property type="entry name" value="Isopropylmalate_DH"/>
</dbReference>
<evidence type="ECO:0000256" key="5">
    <source>
        <dbReference type="ARBA" id="ARBA00023002"/>
    </source>
</evidence>
<reference evidence="9 10" key="1">
    <citation type="submission" date="2018-07" db="EMBL/GenBank/DDBJ databases">
        <title>Mechanisms of high-level aminoglycoside resistance among Gram-negative pathogens in Brazil.</title>
        <authorList>
            <person name="Ballaben A.S."/>
            <person name="Darini A.L.C."/>
            <person name="Doi Y."/>
        </authorList>
    </citation>
    <scope>NUCLEOTIDE SEQUENCE [LARGE SCALE GENOMIC DNA]</scope>
    <source>
        <strain evidence="9 10">B2-305</strain>
    </source>
</reference>
<dbReference type="GO" id="GO:0003862">
    <property type="term" value="F:3-isopropylmalate dehydrogenase activity"/>
    <property type="evidence" value="ECO:0007669"/>
    <property type="project" value="InterPro"/>
</dbReference>
<dbReference type="PANTHER" id="PTHR42979:SF1">
    <property type="entry name" value="3-ISOPROPYLMALATE DEHYDROGENASE"/>
    <property type="match status" value="1"/>
</dbReference>
<sequence>MSKQILVLPGDGIGPEIMAEAVKVLELANDRFQLGFELAEDVIGGAAIDKHGVPLAD</sequence>
<accession>A0A367LXQ1</accession>
<organism evidence="9 10">
    <name type="scientific">Pseudomonas aeruginosa</name>
    <dbReference type="NCBI Taxonomy" id="287"/>
    <lineage>
        <taxon>Bacteria</taxon>
        <taxon>Pseudomonadati</taxon>
        <taxon>Pseudomonadota</taxon>
        <taxon>Gammaproteobacteria</taxon>
        <taxon>Pseudomonadales</taxon>
        <taxon>Pseudomonadaceae</taxon>
        <taxon>Pseudomonas</taxon>
    </lineage>
</organism>
<name>A0A367LXQ1_PSEAI</name>
<dbReference type="Gene3D" id="3.40.718.10">
    <property type="entry name" value="Isopropylmalate Dehydrogenase"/>
    <property type="match status" value="1"/>
</dbReference>
<comment type="caution">
    <text evidence="9">The sequence shown here is derived from an EMBL/GenBank/DDBJ whole genome shotgun (WGS) entry which is preliminary data.</text>
</comment>